<dbReference type="GO" id="GO:0005886">
    <property type="term" value="C:plasma membrane"/>
    <property type="evidence" value="ECO:0007669"/>
    <property type="project" value="UniProtKB-SubCell"/>
</dbReference>
<feature type="transmembrane region" description="Helical" evidence="5">
    <location>
        <begin position="268"/>
        <end position="283"/>
    </location>
</feature>
<dbReference type="PANTHER" id="PTHR42723:SF1">
    <property type="entry name" value="CHLOROPHYLL SYNTHASE, CHLOROPLASTIC"/>
    <property type="match status" value="1"/>
</dbReference>
<comment type="caution">
    <text evidence="6">The sequence shown here is derived from an EMBL/GenBank/DDBJ whole genome shotgun (WGS) entry which is preliminary data.</text>
</comment>
<keyword evidence="4 5" id="KW-0472">Membrane</keyword>
<evidence type="ECO:0000256" key="3">
    <source>
        <dbReference type="ARBA" id="ARBA00022989"/>
    </source>
</evidence>
<feature type="transmembrane region" description="Helical" evidence="5">
    <location>
        <begin position="160"/>
        <end position="177"/>
    </location>
</feature>
<feature type="transmembrane region" description="Helical" evidence="5">
    <location>
        <begin position="20"/>
        <end position="37"/>
    </location>
</feature>
<comment type="subcellular location">
    <subcellularLocation>
        <location evidence="1">Cell membrane</location>
        <topology evidence="1">Multi-pass membrane protein</topology>
    </subcellularLocation>
</comment>
<dbReference type="AlphaFoldDB" id="A0A7J3M3I4"/>
<name>A0A7J3M3I4_ARCFL</name>
<dbReference type="CDD" id="cd13961">
    <property type="entry name" value="PT_UbiA_DGGGPS"/>
    <property type="match status" value="1"/>
</dbReference>
<dbReference type="Pfam" id="PF01040">
    <property type="entry name" value="UbiA"/>
    <property type="match status" value="1"/>
</dbReference>
<evidence type="ECO:0000313" key="6">
    <source>
        <dbReference type="EMBL" id="HGT82895.1"/>
    </source>
</evidence>
<feature type="transmembrane region" description="Helical" evidence="5">
    <location>
        <begin position="83"/>
        <end position="103"/>
    </location>
</feature>
<dbReference type="EMBL" id="DSYZ01000085">
    <property type="protein sequence ID" value="HGT82895.1"/>
    <property type="molecule type" value="Genomic_DNA"/>
</dbReference>
<dbReference type="Gene3D" id="1.10.357.140">
    <property type="entry name" value="UbiA prenyltransferase"/>
    <property type="match status" value="1"/>
</dbReference>
<protein>
    <submittedName>
        <fullName evidence="6">Prenyltransferase</fullName>
    </submittedName>
</protein>
<dbReference type="Gene3D" id="1.20.120.1780">
    <property type="entry name" value="UbiA prenyltransferase"/>
    <property type="match status" value="1"/>
</dbReference>
<keyword evidence="6" id="KW-0808">Transferase</keyword>
<organism evidence="6">
    <name type="scientific">Archaeoglobus fulgidus</name>
    <dbReference type="NCBI Taxonomy" id="2234"/>
    <lineage>
        <taxon>Archaea</taxon>
        <taxon>Methanobacteriati</taxon>
        <taxon>Methanobacteriota</taxon>
        <taxon>Archaeoglobi</taxon>
        <taxon>Archaeoglobales</taxon>
        <taxon>Archaeoglobaceae</taxon>
        <taxon>Archaeoglobus</taxon>
    </lineage>
</organism>
<evidence type="ECO:0000256" key="4">
    <source>
        <dbReference type="ARBA" id="ARBA00023136"/>
    </source>
</evidence>
<dbReference type="NCBIfam" id="NF009523">
    <property type="entry name" value="PRK12884.1"/>
    <property type="match status" value="1"/>
</dbReference>
<sequence>MRSLRRSLKALWQLLRLEHGIMYGIGVLIGIFLGGGADFKNISLGFLTAVFLQASAFALNDYFDYYVDMANRRFDRPLVRGELSRNTALFLSLLLFPIGIVFASLISPIAFLFATLVTILGFAYDYKLKELGFLGNIYIAFTMAAPFIFGGLIAELRDSILLLSLIAFFCGVGREVMKGIEDVEGDAIRNVKTIARVHGVEKAVRISSIFFLIAVLLSFAPPLVIAEYLDLKYIVPVAITDFLLLKVILELQKSKNVSKDVAKFRKRTLFAMLLGLIGFLAGAF</sequence>
<feature type="transmembrane region" description="Helical" evidence="5">
    <location>
        <begin position="43"/>
        <end position="63"/>
    </location>
</feature>
<dbReference type="InterPro" id="IPR050475">
    <property type="entry name" value="Prenyltransferase_related"/>
</dbReference>
<evidence type="ECO:0000256" key="2">
    <source>
        <dbReference type="ARBA" id="ARBA00022692"/>
    </source>
</evidence>
<gene>
    <name evidence="6" type="ORF">ENT52_04130</name>
</gene>
<accession>A0A7J3M3I4</accession>
<feature type="transmembrane region" description="Helical" evidence="5">
    <location>
        <begin position="133"/>
        <end position="154"/>
    </location>
</feature>
<dbReference type="PANTHER" id="PTHR42723">
    <property type="entry name" value="CHLOROPHYLL SYNTHASE"/>
    <property type="match status" value="1"/>
</dbReference>
<dbReference type="InterPro" id="IPR000537">
    <property type="entry name" value="UbiA_prenyltransferase"/>
</dbReference>
<keyword evidence="2 5" id="KW-0812">Transmembrane</keyword>
<reference evidence="6" key="1">
    <citation type="journal article" date="2020" name="mSystems">
        <title>Genome- and Community-Level Interaction Insights into Carbon Utilization and Element Cycling Functions of Hydrothermarchaeota in Hydrothermal Sediment.</title>
        <authorList>
            <person name="Zhou Z."/>
            <person name="Liu Y."/>
            <person name="Xu W."/>
            <person name="Pan J."/>
            <person name="Luo Z.H."/>
            <person name="Li M."/>
        </authorList>
    </citation>
    <scope>NUCLEOTIDE SEQUENCE [LARGE SCALE GENOMIC DNA]</scope>
    <source>
        <strain evidence="6">SpSt-587</strain>
    </source>
</reference>
<dbReference type="GO" id="GO:0016765">
    <property type="term" value="F:transferase activity, transferring alkyl or aryl (other than methyl) groups"/>
    <property type="evidence" value="ECO:0007669"/>
    <property type="project" value="InterPro"/>
</dbReference>
<evidence type="ECO:0000256" key="1">
    <source>
        <dbReference type="ARBA" id="ARBA00004651"/>
    </source>
</evidence>
<evidence type="ECO:0000256" key="5">
    <source>
        <dbReference type="SAM" id="Phobius"/>
    </source>
</evidence>
<proteinExistence type="predicted"/>
<keyword evidence="3 5" id="KW-1133">Transmembrane helix</keyword>
<dbReference type="InterPro" id="IPR044878">
    <property type="entry name" value="UbiA_sf"/>
</dbReference>
<feature type="transmembrane region" description="Helical" evidence="5">
    <location>
        <begin position="206"/>
        <end position="225"/>
    </location>
</feature>